<keyword evidence="1 2" id="KW-0238">DNA-binding</keyword>
<dbReference type="InterPro" id="IPR001647">
    <property type="entry name" value="HTH_TetR"/>
</dbReference>
<reference evidence="4 5" key="1">
    <citation type="submission" date="2019-01" db="EMBL/GenBank/DDBJ databases">
        <title>Draft genome sequence of Cellulomonas takizawaensis strain TKZ-21.</title>
        <authorList>
            <person name="Yamamura H."/>
            <person name="Hayashi T."/>
            <person name="Hamada M."/>
            <person name="Serisawa Y."/>
            <person name="Matsuyama K."/>
            <person name="Nakagawa Y."/>
            <person name="Otoguro M."/>
            <person name="Yanagida F."/>
            <person name="Hayakawa M."/>
        </authorList>
    </citation>
    <scope>NUCLEOTIDE SEQUENCE [LARGE SCALE GENOMIC DNA]</scope>
    <source>
        <strain evidence="4 5">NBRC12680</strain>
    </source>
</reference>
<dbReference type="PANTHER" id="PTHR30055:SF226">
    <property type="entry name" value="HTH-TYPE TRANSCRIPTIONAL REGULATOR PKSA"/>
    <property type="match status" value="1"/>
</dbReference>
<dbReference type="GO" id="GO:0000976">
    <property type="term" value="F:transcription cis-regulatory region binding"/>
    <property type="evidence" value="ECO:0007669"/>
    <property type="project" value="TreeGrafter"/>
</dbReference>
<name>A0A402DTY2_9CELL</name>
<dbReference type="PRINTS" id="PR00455">
    <property type="entry name" value="HTHTETR"/>
</dbReference>
<dbReference type="SUPFAM" id="SSF46689">
    <property type="entry name" value="Homeodomain-like"/>
    <property type="match status" value="1"/>
</dbReference>
<feature type="DNA-binding region" description="H-T-H motif" evidence="2">
    <location>
        <begin position="32"/>
        <end position="51"/>
    </location>
</feature>
<dbReference type="GO" id="GO:0003700">
    <property type="term" value="F:DNA-binding transcription factor activity"/>
    <property type="evidence" value="ECO:0007669"/>
    <property type="project" value="TreeGrafter"/>
</dbReference>
<dbReference type="RefSeq" id="WP_218022777.1">
    <property type="nucleotide sequence ID" value="NZ_BIMR01000229.1"/>
</dbReference>
<evidence type="ECO:0000313" key="4">
    <source>
        <dbReference type="EMBL" id="GCE77593.1"/>
    </source>
</evidence>
<evidence type="ECO:0000259" key="3">
    <source>
        <dbReference type="PROSITE" id="PS50977"/>
    </source>
</evidence>
<dbReference type="InterPro" id="IPR050109">
    <property type="entry name" value="HTH-type_TetR-like_transc_reg"/>
</dbReference>
<keyword evidence="5" id="KW-1185">Reference proteome</keyword>
<protein>
    <submittedName>
        <fullName evidence="4">TetR family transcriptional regulator</fullName>
    </submittedName>
</protein>
<dbReference type="InterPro" id="IPR009057">
    <property type="entry name" value="Homeodomain-like_sf"/>
</dbReference>
<gene>
    <name evidence="4" type="ORF">CBZ_26490</name>
</gene>
<dbReference type="EMBL" id="BIMR01000229">
    <property type="protein sequence ID" value="GCE77593.1"/>
    <property type="molecule type" value="Genomic_DNA"/>
</dbReference>
<dbReference type="PANTHER" id="PTHR30055">
    <property type="entry name" value="HTH-TYPE TRANSCRIPTIONAL REGULATOR RUTR"/>
    <property type="match status" value="1"/>
</dbReference>
<dbReference type="Pfam" id="PF00440">
    <property type="entry name" value="TetR_N"/>
    <property type="match status" value="1"/>
</dbReference>
<evidence type="ECO:0000313" key="5">
    <source>
        <dbReference type="Proteomes" id="UP000289954"/>
    </source>
</evidence>
<evidence type="ECO:0000256" key="2">
    <source>
        <dbReference type="PROSITE-ProRule" id="PRU00335"/>
    </source>
</evidence>
<sequence length="183" mass="20516">MVRVRRSDPDRRDRILRAALDVVAEHGASGVTYRAVAERAGVPLGSMTYHFPSREELVYAAFSLLADTMHSRFDEILASLPPGTDPREGVVQIVATQGEGYASEMVLSVELYALAVRDVRYRELVQAWMLRSRRSLERHFDADLAPMIDALQEGLVLHSHISTEPFDVARVRQAVYRLIADPA</sequence>
<proteinExistence type="predicted"/>
<feature type="domain" description="HTH tetR-type" evidence="3">
    <location>
        <begin position="9"/>
        <end position="69"/>
    </location>
</feature>
<organism evidence="4 5">
    <name type="scientific">Cellulomonas biazotea</name>
    <dbReference type="NCBI Taxonomy" id="1709"/>
    <lineage>
        <taxon>Bacteria</taxon>
        <taxon>Bacillati</taxon>
        <taxon>Actinomycetota</taxon>
        <taxon>Actinomycetes</taxon>
        <taxon>Micrococcales</taxon>
        <taxon>Cellulomonadaceae</taxon>
        <taxon>Cellulomonas</taxon>
    </lineage>
</organism>
<evidence type="ECO:0000256" key="1">
    <source>
        <dbReference type="ARBA" id="ARBA00023125"/>
    </source>
</evidence>
<dbReference type="InterPro" id="IPR036271">
    <property type="entry name" value="Tet_transcr_reg_TetR-rel_C_sf"/>
</dbReference>
<accession>A0A402DTY2</accession>
<dbReference type="PROSITE" id="PS50977">
    <property type="entry name" value="HTH_TETR_2"/>
    <property type="match status" value="1"/>
</dbReference>
<dbReference type="Gene3D" id="1.10.357.10">
    <property type="entry name" value="Tetracycline Repressor, domain 2"/>
    <property type="match status" value="1"/>
</dbReference>
<dbReference type="SUPFAM" id="SSF48498">
    <property type="entry name" value="Tetracyclin repressor-like, C-terminal domain"/>
    <property type="match status" value="1"/>
</dbReference>
<comment type="caution">
    <text evidence="4">The sequence shown here is derived from an EMBL/GenBank/DDBJ whole genome shotgun (WGS) entry which is preliminary data.</text>
</comment>
<dbReference type="AlphaFoldDB" id="A0A402DTY2"/>
<dbReference type="Proteomes" id="UP000289954">
    <property type="component" value="Unassembled WGS sequence"/>
</dbReference>